<keyword evidence="3" id="KW-1185">Reference proteome</keyword>
<dbReference type="InterPro" id="IPR002125">
    <property type="entry name" value="CMP_dCMP_dom"/>
</dbReference>
<feature type="domain" description="CMP/dCMP-type deaminase" evidence="1">
    <location>
        <begin position="18"/>
        <end position="145"/>
    </location>
</feature>
<dbReference type="SUPFAM" id="SSF53927">
    <property type="entry name" value="Cytidine deaminase-like"/>
    <property type="match status" value="1"/>
</dbReference>
<proteinExistence type="predicted"/>
<dbReference type="InterPro" id="IPR016193">
    <property type="entry name" value="Cytidine_deaminase-like"/>
</dbReference>
<protein>
    <recommendedName>
        <fullName evidence="1">CMP/dCMP-type deaminase domain-containing protein</fullName>
    </recommendedName>
</protein>
<reference evidence="2 3" key="1">
    <citation type="submission" date="2021-01" db="EMBL/GenBank/DDBJ databases">
        <title>Whole genome shotgun sequence of Plantactinospora mayteni NBRC 109088.</title>
        <authorList>
            <person name="Komaki H."/>
            <person name="Tamura T."/>
        </authorList>
    </citation>
    <scope>NUCLEOTIDE SEQUENCE [LARGE SCALE GENOMIC DNA]</scope>
    <source>
        <strain evidence="2 3">NBRC 109088</strain>
    </source>
</reference>
<accession>A0ABQ4EKJ2</accession>
<dbReference type="Pfam" id="PF18785">
    <property type="entry name" value="Inv-AAD"/>
    <property type="match status" value="1"/>
</dbReference>
<evidence type="ECO:0000313" key="2">
    <source>
        <dbReference type="EMBL" id="GIG95234.1"/>
    </source>
</evidence>
<sequence length="173" mass="18774">MCDDRAGPARPGMNDGTVQDRRWLRSAIELSRLSPPSPTHYAVGAIIVDRYGVALATGYTGETDPHYHAEEAALAKLAGRADLELSRATIYTSMEPCTVRRSRPDPCTDLLLDAGIARVVLALREPLLFADCDGVETLRRSGVDVVEISELGHLVAEINAHVLGPADRTRDGW</sequence>
<comment type="caution">
    <text evidence="2">The sequence shown here is derived from an EMBL/GenBank/DDBJ whole genome shotgun (WGS) entry which is preliminary data.</text>
</comment>
<dbReference type="EMBL" id="BONX01000009">
    <property type="protein sequence ID" value="GIG95234.1"/>
    <property type="molecule type" value="Genomic_DNA"/>
</dbReference>
<organism evidence="2 3">
    <name type="scientific">Plantactinospora mayteni</name>
    <dbReference type="NCBI Taxonomy" id="566021"/>
    <lineage>
        <taxon>Bacteria</taxon>
        <taxon>Bacillati</taxon>
        <taxon>Actinomycetota</taxon>
        <taxon>Actinomycetes</taxon>
        <taxon>Micromonosporales</taxon>
        <taxon>Micromonosporaceae</taxon>
        <taxon>Plantactinospora</taxon>
    </lineage>
</organism>
<dbReference type="PROSITE" id="PS51747">
    <property type="entry name" value="CYT_DCMP_DEAMINASES_2"/>
    <property type="match status" value="1"/>
</dbReference>
<name>A0ABQ4EKJ2_9ACTN</name>
<dbReference type="Proteomes" id="UP000621500">
    <property type="component" value="Unassembled WGS sequence"/>
</dbReference>
<dbReference type="Gene3D" id="3.40.140.10">
    <property type="entry name" value="Cytidine Deaminase, domain 2"/>
    <property type="match status" value="1"/>
</dbReference>
<gene>
    <name evidence="2" type="ORF">Pma05_18070</name>
</gene>
<evidence type="ECO:0000313" key="3">
    <source>
        <dbReference type="Proteomes" id="UP000621500"/>
    </source>
</evidence>
<evidence type="ECO:0000259" key="1">
    <source>
        <dbReference type="PROSITE" id="PS51747"/>
    </source>
</evidence>